<keyword evidence="6" id="KW-1185">Reference proteome</keyword>
<evidence type="ECO:0000259" key="4">
    <source>
        <dbReference type="SMART" id="SM00797"/>
    </source>
</evidence>
<gene>
    <name evidence="5" type="ORF">ACFODZ_08500</name>
</gene>
<evidence type="ECO:0000256" key="3">
    <source>
        <dbReference type="ARBA" id="ARBA00022840"/>
    </source>
</evidence>
<proteinExistence type="predicted"/>
<evidence type="ECO:0000313" key="5">
    <source>
        <dbReference type="EMBL" id="MFC3194276.1"/>
    </source>
</evidence>
<reference evidence="6" key="1">
    <citation type="journal article" date="2019" name="Int. J. Syst. Evol. Microbiol.">
        <title>The Global Catalogue of Microorganisms (GCM) 10K type strain sequencing project: providing services to taxonomists for standard genome sequencing and annotation.</title>
        <authorList>
            <consortium name="The Broad Institute Genomics Platform"/>
            <consortium name="The Broad Institute Genome Sequencing Center for Infectious Disease"/>
            <person name="Wu L."/>
            <person name="Ma J."/>
        </authorList>
    </citation>
    <scope>NUCLEOTIDE SEQUENCE [LARGE SCALE GENOMIC DNA]</scope>
    <source>
        <strain evidence="6">KCTC 42953</strain>
    </source>
</reference>
<evidence type="ECO:0000256" key="2">
    <source>
        <dbReference type="ARBA" id="ARBA00022801"/>
    </source>
</evidence>
<dbReference type="InterPro" id="IPR003778">
    <property type="entry name" value="CT_A_B"/>
</dbReference>
<dbReference type="PANTHER" id="PTHR43309">
    <property type="entry name" value="5-OXOPROLINASE SUBUNIT C"/>
    <property type="match status" value="1"/>
</dbReference>
<dbReference type="PANTHER" id="PTHR43309:SF3">
    <property type="entry name" value="5-OXOPROLINASE SUBUNIT C"/>
    <property type="match status" value="1"/>
</dbReference>
<dbReference type="InterPro" id="IPR052708">
    <property type="entry name" value="PxpC"/>
</dbReference>
<evidence type="ECO:0000313" key="6">
    <source>
        <dbReference type="Proteomes" id="UP001595533"/>
    </source>
</evidence>
<organism evidence="5 6">
    <name type="scientific">Marinicella sediminis</name>
    <dbReference type="NCBI Taxonomy" id="1792834"/>
    <lineage>
        <taxon>Bacteria</taxon>
        <taxon>Pseudomonadati</taxon>
        <taxon>Pseudomonadota</taxon>
        <taxon>Gammaproteobacteria</taxon>
        <taxon>Lysobacterales</taxon>
        <taxon>Marinicellaceae</taxon>
        <taxon>Marinicella</taxon>
    </lineage>
</organism>
<name>A0ABV7JC76_9GAMM</name>
<dbReference type="NCBIfam" id="TIGR00724">
    <property type="entry name" value="urea_amlyse_rel"/>
    <property type="match status" value="1"/>
</dbReference>
<sequence>MQLTILHAGFMTTIQDAGRWHQAHLGFPVSGFMDGPAAELANCMVGNSPGSALFEVTWTGMTFTVDEPCCLAIAGAEFNCTRNGQPVDTGQVIQLAAGDTFKMAQLLSGVRAYVAIAGLLEVPDVLGSKSTLTLAAIGGFHGRQLTDGDVIRVTLNKAPVTRIKPDWKKCRAQTIHVLRVMPGPEFTEFSDTAIRQAFAQPYGLTHQASRQGFRLSARPVEMPGGGRMRSSGLVPGSLQVTPDGQTILAMHDAQTTGGYPRILVVNQAELHKLAQIRPGEQIYFFR</sequence>
<feature type="domain" description="Carboxyltransferase" evidence="4">
    <location>
        <begin position="24"/>
        <end position="285"/>
    </location>
</feature>
<dbReference type="SUPFAM" id="SSF50891">
    <property type="entry name" value="Cyclophilin-like"/>
    <property type="match status" value="1"/>
</dbReference>
<dbReference type="SMART" id="SM00797">
    <property type="entry name" value="AHS2"/>
    <property type="match status" value="1"/>
</dbReference>
<dbReference type="Gene3D" id="2.40.100.10">
    <property type="entry name" value="Cyclophilin-like"/>
    <property type="match status" value="1"/>
</dbReference>
<dbReference type="Pfam" id="PF02626">
    <property type="entry name" value="CT_A_B"/>
    <property type="match status" value="1"/>
</dbReference>
<protein>
    <submittedName>
        <fullName evidence="5">Biotin-dependent carboxyltransferase family protein</fullName>
    </submittedName>
</protein>
<evidence type="ECO:0000256" key="1">
    <source>
        <dbReference type="ARBA" id="ARBA00022741"/>
    </source>
</evidence>
<dbReference type="EMBL" id="JBHRTS010000004">
    <property type="protein sequence ID" value="MFC3194276.1"/>
    <property type="molecule type" value="Genomic_DNA"/>
</dbReference>
<dbReference type="Proteomes" id="UP001595533">
    <property type="component" value="Unassembled WGS sequence"/>
</dbReference>
<keyword evidence="1" id="KW-0547">Nucleotide-binding</keyword>
<comment type="caution">
    <text evidence="5">The sequence shown here is derived from an EMBL/GenBank/DDBJ whole genome shotgun (WGS) entry which is preliminary data.</text>
</comment>
<dbReference type="RefSeq" id="WP_077410952.1">
    <property type="nucleotide sequence ID" value="NZ_JBHRTS010000004.1"/>
</dbReference>
<keyword evidence="2" id="KW-0378">Hydrolase</keyword>
<accession>A0ABV7JC76</accession>
<keyword evidence="3" id="KW-0067">ATP-binding</keyword>
<dbReference type="InterPro" id="IPR029000">
    <property type="entry name" value="Cyclophilin-like_dom_sf"/>
</dbReference>